<dbReference type="EMBL" id="VSSQ01068458">
    <property type="protein sequence ID" value="MPN20647.1"/>
    <property type="molecule type" value="Genomic_DNA"/>
</dbReference>
<sequence>MHSGADDCRLRFCPTSATYLRQPARVRTLRDDFSCLIIGPGTDWRNLFSCRDSAGSIHPSFCAPPEPESSQLYQLFRRFQNHECVPQISSRPKLQCRRTGLAVAPDCGCPAVRAGRPARRQSGVRQPDERRD</sequence>
<comment type="caution">
    <text evidence="1">The sequence shown here is derived from an EMBL/GenBank/DDBJ whole genome shotgun (WGS) entry which is preliminary data.</text>
</comment>
<dbReference type="AlphaFoldDB" id="A0A645G1D0"/>
<accession>A0A645G1D0</accession>
<gene>
    <name evidence="1" type="ORF">SDC9_168026</name>
</gene>
<proteinExistence type="predicted"/>
<organism evidence="1">
    <name type="scientific">bioreactor metagenome</name>
    <dbReference type="NCBI Taxonomy" id="1076179"/>
    <lineage>
        <taxon>unclassified sequences</taxon>
        <taxon>metagenomes</taxon>
        <taxon>ecological metagenomes</taxon>
    </lineage>
</organism>
<name>A0A645G1D0_9ZZZZ</name>
<protein>
    <submittedName>
        <fullName evidence="1">Uncharacterized protein</fullName>
    </submittedName>
</protein>
<evidence type="ECO:0000313" key="1">
    <source>
        <dbReference type="EMBL" id="MPN20647.1"/>
    </source>
</evidence>
<reference evidence="1" key="1">
    <citation type="submission" date="2019-08" db="EMBL/GenBank/DDBJ databases">
        <authorList>
            <person name="Kucharzyk K."/>
            <person name="Murdoch R.W."/>
            <person name="Higgins S."/>
            <person name="Loffler F."/>
        </authorList>
    </citation>
    <scope>NUCLEOTIDE SEQUENCE</scope>
</reference>